<keyword evidence="1" id="KW-0378">Hydrolase</keyword>
<feature type="domain" description="MurNAc-LAA" evidence="4">
    <location>
        <begin position="533"/>
        <end position="645"/>
    </location>
</feature>
<name>A0A8J7P8Q9_9BACT</name>
<evidence type="ECO:0000256" key="3">
    <source>
        <dbReference type="SAM" id="SignalP"/>
    </source>
</evidence>
<accession>A0A8J7P8Q9</accession>
<dbReference type="GO" id="GO:0008745">
    <property type="term" value="F:N-acetylmuramoyl-L-alanine amidase activity"/>
    <property type="evidence" value="ECO:0007669"/>
    <property type="project" value="InterPro"/>
</dbReference>
<dbReference type="EMBL" id="JAFLCK010000001">
    <property type="protein sequence ID" value="MBN8658987.1"/>
    <property type="molecule type" value="Genomic_DNA"/>
</dbReference>
<evidence type="ECO:0000313" key="5">
    <source>
        <dbReference type="EMBL" id="MBN8658987.1"/>
    </source>
</evidence>
<comment type="caution">
    <text evidence="5">The sequence shown here is derived from an EMBL/GenBank/DDBJ whole genome shotgun (WGS) entry which is preliminary data.</text>
</comment>
<dbReference type="CDD" id="cd02696">
    <property type="entry name" value="MurNAc-LAA"/>
    <property type="match status" value="1"/>
</dbReference>
<dbReference type="GO" id="GO:0030288">
    <property type="term" value="C:outer membrane-bounded periplasmic space"/>
    <property type="evidence" value="ECO:0007669"/>
    <property type="project" value="TreeGrafter"/>
</dbReference>
<dbReference type="InterPro" id="IPR050695">
    <property type="entry name" value="N-acetylmuramoyl_amidase_3"/>
</dbReference>
<feature type="signal peptide" evidence="3">
    <location>
        <begin position="1"/>
        <end position="26"/>
    </location>
</feature>
<keyword evidence="3" id="KW-0732">Signal</keyword>
<evidence type="ECO:0000313" key="6">
    <source>
        <dbReference type="Proteomes" id="UP000664277"/>
    </source>
</evidence>
<evidence type="ECO:0000259" key="4">
    <source>
        <dbReference type="SMART" id="SM00646"/>
    </source>
</evidence>
<protein>
    <submittedName>
        <fullName evidence="5">N-acetylmuramoyl-L-alanine amidase</fullName>
    </submittedName>
</protein>
<evidence type="ECO:0000256" key="1">
    <source>
        <dbReference type="ARBA" id="ARBA00022801"/>
    </source>
</evidence>
<dbReference type="Gene3D" id="3.40.630.40">
    <property type="entry name" value="Zn-dependent exopeptidases"/>
    <property type="match status" value="1"/>
</dbReference>
<dbReference type="GO" id="GO:0009253">
    <property type="term" value="P:peptidoglycan catabolic process"/>
    <property type="evidence" value="ECO:0007669"/>
    <property type="project" value="InterPro"/>
</dbReference>
<sequence length="658" mass="72269">MKTSKVSRLSAISLTAGLFLALSLNACSNAQENTEVGRESSSKEPEKPLKQSSKFSLSKDNPIIVVYPRSTEAIAAPSSFIIGAVLTGGSLTLSDGKTSKPVTLNKDGYFAHVIPLSRGENNFELQYKEAASGQIFAKQLKVNREKLKPGIPSQSLLISPDNLEPKEDRALTTGDIIEFSCRATPDAAVSVELAGKKIKLSTLSSLKAQVKGGVAPTINRGMEVAYGELFQRYPQQASDLYIGLYRIEASDNFVNAQPRYLLSKDGKSTSLASAVNLSVVRQPLTAFTLHDDTIVRVAPELARLTPLPAGVRVLTDGYQKDNIRCLYRPGKHVWIKREDLQFEPLGAPIPRAVCRTLQVGKDAYGEVVSIPLSQRLPFIVEQQTKPNRLVLKIFGAQADTDWAYQAPPDEKEAKLIEDISWKQPDDHTYEIDVALKANRQWGYYLDYSDNTLNLHIKYPPALTKGDKRLSGLKVCVDPGHGGNESGALGPSGINEATINLAIALEFKKELERLGATVYMTRERDVDVSLADRVKFAVAKKVDVLVSVHGNALPDGRDPMKEHGTSTYRYHPQSIELARFIKNAMVRDLNLPDLGERYQNLALCRPTAMPAVLAEVAFVVNPDEYSNLINPDWQAKAGKSLARGLADYFAPKPVETNQN</sequence>
<dbReference type="Pfam" id="PF01520">
    <property type="entry name" value="Amidase_3"/>
    <property type="match status" value="1"/>
</dbReference>
<dbReference type="AlphaFoldDB" id="A0A8J7P8Q9"/>
<reference evidence="5" key="1">
    <citation type="submission" date="2021-02" db="EMBL/GenBank/DDBJ databases">
        <title>Genome-Resolved Metagenomics of a Microbial Community Performing Photosynthetic Biological Nutrient Removal.</title>
        <authorList>
            <person name="Mcdaniel E.A."/>
        </authorList>
    </citation>
    <scope>NUCLEOTIDE SEQUENCE</scope>
    <source>
        <strain evidence="5">UWPOB_OBS1</strain>
    </source>
</reference>
<proteinExistence type="predicted"/>
<dbReference type="Proteomes" id="UP000664277">
    <property type="component" value="Unassembled WGS sequence"/>
</dbReference>
<dbReference type="PANTHER" id="PTHR30404">
    <property type="entry name" value="N-ACETYLMURAMOYL-L-ALANINE AMIDASE"/>
    <property type="match status" value="1"/>
</dbReference>
<dbReference type="InterPro" id="IPR002508">
    <property type="entry name" value="MurNAc-LAA_cat"/>
</dbReference>
<organism evidence="5 6">
    <name type="scientific">Candidatus Obscuribacter phosphatis</name>
    <dbReference type="NCBI Taxonomy" id="1906157"/>
    <lineage>
        <taxon>Bacteria</taxon>
        <taxon>Bacillati</taxon>
        <taxon>Candidatus Melainabacteria</taxon>
        <taxon>Candidatus Obscuribacterales</taxon>
        <taxon>Candidatus Obscuribacteraceae</taxon>
        <taxon>Candidatus Obscuribacter</taxon>
    </lineage>
</organism>
<feature type="compositionally biased region" description="Basic and acidic residues" evidence="2">
    <location>
        <begin position="35"/>
        <end position="49"/>
    </location>
</feature>
<dbReference type="SMART" id="SM00646">
    <property type="entry name" value="Ami_3"/>
    <property type="match status" value="1"/>
</dbReference>
<evidence type="ECO:0000256" key="2">
    <source>
        <dbReference type="SAM" id="MobiDB-lite"/>
    </source>
</evidence>
<dbReference type="SUPFAM" id="SSF53187">
    <property type="entry name" value="Zn-dependent exopeptidases"/>
    <property type="match status" value="1"/>
</dbReference>
<gene>
    <name evidence="5" type="ORF">J0M35_01385</name>
</gene>
<feature type="chain" id="PRO_5035157304" evidence="3">
    <location>
        <begin position="27"/>
        <end position="658"/>
    </location>
</feature>
<dbReference type="PANTHER" id="PTHR30404:SF0">
    <property type="entry name" value="N-ACETYLMURAMOYL-L-ALANINE AMIDASE AMIC"/>
    <property type="match status" value="1"/>
</dbReference>
<feature type="region of interest" description="Disordered" evidence="2">
    <location>
        <begin position="33"/>
        <end position="55"/>
    </location>
</feature>